<reference evidence="1 2" key="1">
    <citation type="submission" date="2024-12" db="EMBL/GenBank/DDBJ databases">
        <authorList>
            <person name="Lee Y."/>
        </authorList>
    </citation>
    <scope>NUCLEOTIDE SEQUENCE [LARGE SCALE GENOMIC DNA]</scope>
    <source>
        <strain evidence="1 2">03SUJ4</strain>
    </source>
</reference>
<name>A0ABW9KMU3_9BACT</name>
<proteinExistence type="predicted"/>
<sequence length="112" mass="12169">MSTTGSAAIGAVQAMYTAATQHLSMMLAACHDDTERNSVWEQYYALRQNFDDCVNRKFQEDDAALQQFEASAAVSTRQLQQIETQLGDIVKVLNTLTQAVGVGVKIAAKVLG</sequence>
<dbReference type="Proteomes" id="UP001634747">
    <property type="component" value="Unassembled WGS sequence"/>
</dbReference>
<organism evidence="1 2">
    <name type="scientific">Terriglobus aquaticus</name>
    <dbReference type="NCBI Taxonomy" id="940139"/>
    <lineage>
        <taxon>Bacteria</taxon>
        <taxon>Pseudomonadati</taxon>
        <taxon>Acidobacteriota</taxon>
        <taxon>Terriglobia</taxon>
        <taxon>Terriglobales</taxon>
        <taxon>Acidobacteriaceae</taxon>
        <taxon>Terriglobus</taxon>
    </lineage>
</organism>
<keyword evidence="2" id="KW-1185">Reference proteome</keyword>
<gene>
    <name evidence="1" type="ORF">ACK2TP_14065</name>
</gene>
<protein>
    <submittedName>
        <fullName evidence="1">Uncharacterized protein</fullName>
    </submittedName>
</protein>
<dbReference type="RefSeq" id="WP_263414927.1">
    <property type="nucleotide sequence ID" value="NZ_BAABBH010000001.1"/>
</dbReference>
<evidence type="ECO:0000313" key="1">
    <source>
        <dbReference type="EMBL" id="MFN2976892.1"/>
    </source>
</evidence>
<accession>A0ABW9KMU3</accession>
<dbReference type="EMBL" id="JBJYXY010000001">
    <property type="protein sequence ID" value="MFN2976892.1"/>
    <property type="molecule type" value="Genomic_DNA"/>
</dbReference>
<evidence type="ECO:0000313" key="2">
    <source>
        <dbReference type="Proteomes" id="UP001634747"/>
    </source>
</evidence>
<comment type="caution">
    <text evidence="1">The sequence shown here is derived from an EMBL/GenBank/DDBJ whole genome shotgun (WGS) entry which is preliminary data.</text>
</comment>